<sequence length="346" mass="34790">MDPAARIGSRQAAGFNLIGVAAIVLLLGITVAVSVGEMSIPIGTSLQVMSNRLLGTGYEVGRIQDGIIWEYRLSRALFAAVLGAGLAVTGAVLQTLLRNPLAEPYVLGLSAGASSGAVAIAILGLGAGAISLSGGAFIGALLALAVVAALASASGGSAERVILAGIVVSQLFNAVTSYIVATAANAEQARGVMFWLLGNLSGVRWTDLALAAPVVLVACGMCLLHARALDAFAFGPDAAMALGIRIARVRAVLFGCTAAMVAVLVSITGTVGFIGLVVPHAARFLAGPGHARLLPATIMLGAILTVVADILSRILVPQQTLPIGVVTALFGAPAFAAILCRARRAS</sequence>
<dbReference type="RefSeq" id="WP_120010032.1">
    <property type="nucleotide sequence ID" value="NZ_JALBUU010000078.1"/>
</dbReference>
<evidence type="ECO:0000256" key="2">
    <source>
        <dbReference type="ARBA" id="ARBA00007935"/>
    </source>
</evidence>
<evidence type="ECO:0000256" key="1">
    <source>
        <dbReference type="ARBA" id="ARBA00004651"/>
    </source>
</evidence>
<keyword evidence="3" id="KW-0813">Transport</keyword>
<feature type="transmembrane region" description="Helical" evidence="8">
    <location>
        <begin position="321"/>
        <end position="340"/>
    </location>
</feature>
<comment type="caution">
    <text evidence="9">The sequence shown here is derived from an EMBL/GenBank/DDBJ whole genome shotgun (WGS) entry which is preliminary data.</text>
</comment>
<feature type="transmembrane region" description="Helical" evidence="8">
    <location>
        <begin position="204"/>
        <end position="224"/>
    </location>
</feature>
<feature type="transmembrane region" description="Helical" evidence="8">
    <location>
        <begin position="12"/>
        <end position="35"/>
    </location>
</feature>
<reference evidence="9 10" key="1">
    <citation type="submission" date="2022-03" db="EMBL/GenBank/DDBJ databases">
        <title>Complete genome analysis of Roseomonas KG 17.1 : a prolific producer of plant growth promoters.</title>
        <authorList>
            <person name="Saadouli I."/>
            <person name="Najjari A."/>
            <person name="Mosbah A."/>
            <person name="Ouzari H.I."/>
        </authorList>
    </citation>
    <scope>NUCLEOTIDE SEQUENCE [LARGE SCALE GENOMIC DNA]</scope>
    <source>
        <strain evidence="9 10">KG17-1</strain>
    </source>
</reference>
<name>A0ABS9W993_9PROT</name>
<dbReference type="PANTHER" id="PTHR30472">
    <property type="entry name" value="FERRIC ENTEROBACTIN TRANSPORT SYSTEM PERMEASE PROTEIN"/>
    <property type="match status" value="1"/>
</dbReference>
<proteinExistence type="inferred from homology"/>
<evidence type="ECO:0000313" key="9">
    <source>
        <dbReference type="EMBL" id="MCI0755868.1"/>
    </source>
</evidence>
<organism evidence="9 10">
    <name type="scientific">Teichococcus vastitatis</name>
    <dbReference type="NCBI Taxonomy" id="2307076"/>
    <lineage>
        <taxon>Bacteria</taxon>
        <taxon>Pseudomonadati</taxon>
        <taxon>Pseudomonadota</taxon>
        <taxon>Alphaproteobacteria</taxon>
        <taxon>Acetobacterales</taxon>
        <taxon>Roseomonadaceae</taxon>
        <taxon>Roseomonas</taxon>
    </lineage>
</organism>
<evidence type="ECO:0000313" key="10">
    <source>
        <dbReference type="Proteomes" id="UP001201985"/>
    </source>
</evidence>
<evidence type="ECO:0000256" key="7">
    <source>
        <dbReference type="ARBA" id="ARBA00023136"/>
    </source>
</evidence>
<dbReference type="PANTHER" id="PTHR30472:SF67">
    <property type="entry name" value="PERMEASE OF ABC TRANSPORTER-RELATED"/>
    <property type="match status" value="1"/>
</dbReference>
<feature type="transmembrane region" description="Helical" evidence="8">
    <location>
        <begin position="293"/>
        <end position="315"/>
    </location>
</feature>
<dbReference type="Gene3D" id="1.10.3470.10">
    <property type="entry name" value="ABC transporter involved in vitamin B12 uptake, BtuC"/>
    <property type="match status" value="1"/>
</dbReference>
<keyword evidence="7 8" id="KW-0472">Membrane</keyword>
<keyword evidence="10" id="KW-1185">Reference proteome</keyword>
<dbReference type="Proteomes" id="UP001201985">
    <property type="component" value="Unassembled WGS sequence"/>
</dbReference>
<comment type="similarity">
    <text evidence="2">Belongs to the binding-protein-dependent transport system permease family. FecCD subfamily.</text>
</comment>
<accession>A0ABS9W993</accession>
<evidence type="ECO:0000256" key="4">
    <source>
        <dbReference type="ARBA" id="ARBA00022475"/>
    </source>
</evidence>
<protein>
    <submittedName>
        <fullName evidence="9">Iron ABC transporter permease</fullName>
    </submittedName>
</protein>
<dbReference type="SUPFAM" id="SSF81345">
    <property type="entry name" value="ABC transporter involved in vitamin B12 uptake, BtuC"/>
    <property type="match status" value="1"/>
</dbReference>
<evidence type="ECO:0000256" key="8">
    <source>
        <dbReference type="SAM" id="Phobius"/>
    </source>
</evidence>
<dbReference type="InterPro" id="IPR000522">
    <property type="entry name" value="ABC_transptr_permease_BtuC"/>
</dbReference>
<evidence type="ECO:0000256" key="5">
    <source>
        <dbReference type="ARBA" id="ARBA00022692"/>
    </source>
</evidence>
<dbReference type="Pfam" id="PF01032">
    <property type="entry name" value="FecCD"/>
    <property type="match status" value="1"/>
</dbReference>
<keyword evidence="6 8" id="KW-1133">Transmembrane helix</keyword>
<comment type="subcellular location">
    <subcellularLocation>
        <location evidence="1">Cell membrane</location>
        <topology evidence="1">Multi-pass membrane protein</topology>
    </subcellularLocation>
</comment>
<feature type="transmembrane region" description="Helical" evidence="8">
    <location>
        <begin position="76"/>
        <end position="93"/>
    </location>
</feature>
<evidence type="ECO:0000256" key="3">
    <source>
        <dbReference type="ARBA" id="ARBA00022448"/>
    </source>
</evidence>
<gene>
    <name evidence="9" type="ORF">MON41_19565</name>
</gene>
<evidence type="ECO:0000256" key="6">
    <source>
        <dbReference type="ARBA" id="ARBA00022989"/>
    </source>
</evidence>
<keyword evidence="4" id="KW-1003">Cell membrane</keyword>
<keyword evidence="5 8" id="KW-0812">Transmembrane</keyword>
<feature type="transmembrane region" description="Helical" evidence="8">
    <location>
        <begin position="105"/>
        <end position="130"/>
    </location>
</feature>
<feature type="transmembrane region" description="Helical" evidence="8">
    <location>
        <begin position="259"/>
        <end position="281"/>
    </location>
</feature>
<dbReference type="EMBL" id="JALBUU010000078">
    <property type="protein sequence ID" value="MCI0755868.1"/>
    <property type="molecule type" value="Genomic_DNA"/>
</dbReference>
<dbReference type="InterPro" id="IPR037294">
    <property type="entry name" value="ABC_BtuC-like"/>
</dbReference>
<feature type="transmembrane region" description="Helical" evidence="8">
    <location>
        <begin position="136"/>
        <end position="154"/>
    </location>
</feature>
<dbReference type="CDD" id="cd06550">
    <property type="entry name" value="TM_ABC_iron-siderophores_like"/>
    <property type="match status" value="1"/>
</dbReference>
<feature type="transmembrane region" description="Helical" evidence="8">
    <location>
        <begin position="161"/>
        <end position="184"/>
    </location>
</feature>